<organism evidence="1 2">
    <name type="scientific">Citrobacter braakii</name>
    <dbReference type="NCBI Taxonomy" id="57706"/>
    <lineage>
        <taxon>Bacteria</taxon>
        <taxon>Pseudomonadati</taxon>
        <taxon>Pseudomonadota</taxon>
        <taxon>Gammaproteobacteria</taxon>
        <taxon>Enterobacterales</taxon>
        <taxon>Enterobacteriaceae</taxon>
        <taxon>Citrobacter</taxon>
        <taxon>Citrobacter freundii complex</taxon>
    </lineage>
</organism>
<dbReference type="RefSeq" id="WP_075847197.1">
    <property type="nucleotide sequence ID" value="NZ_MTCP01000001.1"/>
</dbReference>
<protein>
    <submittedName>
        <fullName evidence="1">Uncharacterized protein</fullName>
    </submittedName>
</protein>
<gene>
    <name evidence="1" type="ORF">BWD41_05370</name>
</gene>
<sequence>MVQHTFKGACFTVTHCNGALSTLADAILSVTPSKKQKTMVVNLRLQIERLASGKRTPDLSVRKEGILPSYNGKPKKNFWAIKKIPIRGYYWESERVSMTYFMSHYIYKDFDDLSDSDTQKVCNNWERIERGLDDC</sequence>
<proteinExistence type="predicted"/>
<name>A0AA44RJ20_CITBR</name>
<reference evidence="1 2" key="1">
    <citation type="submission" date="2017-01" db="EMBL/GenBank/DDBJ databases">
        <title>First report of the plasmid-mediated mcr-1 gene in Citrobacter freudii.</title>
        <authorList>
            <person name="Liu J."/>
            <person name="Yang Y."/>
            <person name="Li Y."/>
            <person name="Liu D."/>
            <person name="Tuo H."/>
            <person name="Davis M."/>
            <person name="Zhang A."/>
        </authorList>
    </citation>
    <scope>NUCLEOTIDE SEQUENCE [LARGE SCALE GENOMIC DNA]</scope>
    <source>
        <strain evidence="1 2">SCC4</strain>
    </source>
</reference>
<dbReference type="Proteomes" id="UP000185597">
    <property type="component" value="Unassembled WGS sequence"/>
</dbReference>
<evidence type="ECO:0000313" key="2">
    <source>
        <dbReference type="Proteomes" id="UP000185597"/>
    </source>
</evidence>
<dbReference type="AlphaFoldDB" id="A0AA44RJ20"/>
<comment type="caution">
    <text evidence="1">The sequence shown here is derived from an EMBL/GenBank/DDBJ whole genome shotgun (WGS) entry which is preliminary data.</text>
</comment>
<accession>A0AA44RJ20</accession>
<dbReference type="EMBL" id="MTCP01000001">
    <property type="protein sequence ID" value="OLY71080.1"/>
    <property type="molecule type" value="Genomic_DNA"/>
</dbReference>
<evidence type="ECO:0000313" key="1">
    <source>
        <dbReference type="EMBL" id="OLY71080.1"/>
    </source>
</evidence>